<comment type="subcellular location">
    <subcellularLocation>
        <location evidence="1">Cytoplasm</location>
        <location evidence="1">Cytoskeleton</location>
    </subcellularLocation>
</comment>
<organism evidence="11 12">
    <name type="scientific">Dermatophagoides farinae</name>
    <name type="common">American house dust mite</name>
    <dbReference type="NCBI Taxonomy" id="6954"/>
    <lineage>
        <taxon>Eukaryota</taxon>
        <taxon>Metazoa</taxon>
        <taxon>Ecdysozoa</taxon>
        <taxon>Arthropoda</taxon>
        <taxon>Chelicerata</taxon>
        <taxon>Arachnida</taxon>
        <taxon>Acari</taxon>
        <taxon>Acariformes</taxon>
        <taxon>Sarcoptiformes</taxon>
        <taxon>Astigmata</taxon>
        <taxon>Psoroptidia</taxon>
        <taxon>Analgoidea</taxon>
        <taxon>Pyroglyphidae</taxon>
        <taxon>Dermatophagoidinae</taxon>
        <taxon>Dermatophagoides</taxon>
    </lineage>
</organism>
<evidence type="ECO:0000256" key="2">
    <source>
        <dbReference type="ARBA" id="ARBA00022490"/>
    </source>
</evidence>
<dbReference type="InterPro" id="IPR016491">
    <property type="entry name" value="Septin"/>
</dbReference>
<dbReference type="Gene3D" id="3.40.50.300">
    <property type="entry name" value="P-loop containing nucleotide triphosphate hydrolases"/>
    <property type="match status" value="1"/>
</dbReference>
<feature type="domain" description="Septin-type G" evidence="10">
    <location>
        <begin position="226"/>
        <end position="495"/>
    </location>
</feature>
<name>A0A922HPF0_DERFA</name>
<feature type="compositionally biased region" description="Polar residues" evidence="9">
    <location>
        <begin position="115"/>
        <end position="124"/>
    </location>
</feature>
<protein>
    <submittedName>
        <fullName evidence="11">Septin-6</fullName>
    </submittedName>
</protein>
<evidence type="ECO:0000256" key="7">
    <source>
        <dbReference type="RuleBase" id="RU004560"/>
    </source>
</evidence>
<dbReference type="AlphaFoldDB" id="A0A922HPF0"/>
<evidence type="ECO:0000256" key="5">
    <source>
        <dbReference type="ARBA" id="ARBA00023134"/>
    </source>
</evidence>
<feature type="compositionally biased region" description="Polar residues" evidence="9">
    <location>
        <begin position="158"/>
        <end position="177"/>
    </location>
</feature>
<dbReference type="InterPro" id="IPR030379">
    <property type="entry name" value="G_SEPTIN_dom"/>
</dbReference>
<evidence type="ECO:0000313" key="12">
    <source>
        <dbReference type="Proteomes" id="UP000790347"/>
    </source>
</evidence>
<feature type="compositionally biased region" description="Polar residues" evidence="9">
    <location>
        <begin position="139"/>
        <end position="148"/>
    </location>
</feature>
<dbReference type="InterPro" id="IPR027417">
    <property type="entry name" value="P-loop_NTPase"/>
</dbReference>
<reference evidence="11" key="2">
    <citation type="journal article" date="2022" name="Res Sq">
        <title>Comparative Genomics Reveals Insights into the Divergent Evolution of Astigmatic Mites and Household Pest Adaptations.</title>
        <authorList>
            <person name="Xiong Q."/>
            <person name="Wan A.T.-Y."/>
            <person name="Liu X.-Y."/>
            <person name="Fung C.S.-H."/>
            <person name="Xiao X."/>
            <person name="Malainual N."/>
            <person name="Hou J."/>
            <person name="Wang L."/>
            <person name="Wang M."/>
            <person name="Yang K."/>
            <person name="Cui Y."/>
            <person name="Leung E."/>
            <person name="Nong W."/>
            <person name="Shin S.-K."/>
            <person name="Au S."/>
            <person name="Jeong K.Y."/>
            <person name="Chew F.T."/>
            <person name="Hui J."/>
            <person name="Leung T.F."/>
            <person name="Tungtrongchitr A."/>
            <person name="Zhong N."/>
            <person name="Liu Z."/>
            <person name="Tsui S."/>
        </authorList>
    </citation>
    <scope>NUCLEOTIDE SEQUENCE</scope>
    <source>
        <strain evidence="11">Derf</strain>
        <tissue evidence="11">Whole organism</tissue>
    </source>
</reference>
<comment type="caution">
    <text evidence="11">The sequence shown here is derived from an EMBL/GenBank/DDBJ whole genome shotgun (WGS) entry which is preliminary data.</text>
</comment>
<sequence>MAAAASAAAANLCVLCCVQNDDKIEKIGMKNLLIFRSNTGFFSIFRSSTSDIITIAIIIFEQKKKKHSKFNFRLNINFQLTRQFIEHYQILSKMSAEHHNDAMNNQLIGTAASGGLTNPSSSVPISKPMVSNKPKIPLQSISTPGNIPQQQQQQQQQPSSTSTTMKSSLHSTNGSHHTNGAMMNGNANNNNGGGGNTQNGLRVLRPETYVGFDTLPDQLVSRVIRDGFGFNILALGATGVGKTTLLEALFNTKLSTDQSVTRNHNMSGVSVSTQQLELNEGNIKLKLTLVESRGFGDQIDKTDSYKPIVEYIDEHFEKYLQEELKIHRSQSPLTDSRIHCCIYILSPIGHGLRALDLVTMKALHNKVNLIPVIGKADTITKQELEKLRTRITNELNANGIEYYRFPVDDSEVADINTTNNSLTPFAVVASNEFIRIGSKHIRARQYPWGTVHVENENHCDFVRLRDMVIRVNMEDLRYTTHSKHYELYRRIRLQQMGFGGDENEMDRSSFNETFEWRHRALKESLQRREEEMRANFVQRVKDKEQELKEAEREMHNRFDRLKRENGDEKKRLEREKNLLEDEMSVFSSKKAAVLGSSTMLPMMTGKVIVDKSKKK</sequence>
<dbReference type="PANTHER" id="PTHR18884">
    <property type="entry name" value="SEPTIN"/>
    <property type="match status" value="1"/>
</dbReference>
<dbReference type="FunFam" id="3.40.50.300:FF:002048">
    <property type="entry name" value="Septin 6"/>
    <property type="match status" value="1"/>
</dbReference>
<keyword evidence="6" id="KW-0206">Cytoskeleton</keyword>
<dbReference type="GO" id="GO:0005856">
    <property type="term" value="C:cytoskeleton"/>
    <property type="evidence" value="ECO:0007669"/>
    <property type="project" value="UniProtKB-SubCell"/>
</dbReference>
<keyword evidence="5 7" id="KW-0342">GTP-binding</keyword>
<keyword evidence="3 7" id="KW-0547">Nucleotide-binding</keyword>
<feature type="region of interest" description="Disordered" evidence="9">
    <location>
        <begin position="113"/>
        <end position="201"/>
    </location>
</feature>
<proteinExistence type="inferred from homology"/>
<dbReference type="SUPFAM" id="SSF52540">
    <property type="entry name" value="P-loop containing nucleoside triphosphate hydrolases"/>
    <property type="match status" value="1"/>
</dbReference>
<evidence type="ECO:0000256" key="1">
    <source>
        <dbReference type="ARBA" id="ARBA00004245"/>
    </source>
</evidence>
<evidence type="ECO:0000313" key="11">
    <source>
        <dbReference type="EMBL" id="KAH9501510.1"/>
    </source>
</evidence>
<evidence type="ECO:0000256" key="6">
    <source>
        <dbReference type="ARBA" id="ARBA00023212"/>
    </source>
</evidence>
<evidence type="ECO:0000256" key="8">
    <source>
        <dbReference type="SAM" id="Coils"/>
    </source>
</evidence>
<evidence type="ECO:0000256" key="4">
    <source>
        <dbReference type="ARBA" id="ARBA00023054"/>
    </source>
</evidence>
<dbReference type="EMBL" id="ASGP02000006">
    <property type="protein sequence ID" value="KAH9501510.1"/>
    <property type="molecule type" value="Genomic_DNA"/>
</dbReference>
<evidence type="ECO:0000256" key="3">
    <source>
        <dbReference type="ARBA" id="ARBA00022741"/>
    </source>
</evidence>
<accession>A0A922HPF0</accession>
<dbReference type="GO" id="GO:0005525">
    <property type="term" value="F:GTP binding"/>
    <property type="evidence" value="ECO:0007669"/>
    <property type="project" value="UniProtKB-KW"/>
</dbReference>
<reference evidence="11" key="1">
    <citation type="submission" date="2013-05" db="EMBL/GenBank/DDBJ databases">
        <authorList>
            <person name="Yim A.K.Y."/>
            <person name="Chan T.F."/>
            <person name="Ji K.M."/>
            <person name="Liu X.Y."/>
            <person name="Zhou J.W."/>
            <person name="Li R.Q."/>
            <person name="Yang K.Y."/>
            <person name="Li J."/>
            <person name="Li M."/>
            <person name="Law P.T.W."/>
            <person name="Wu Y.L."/>
            <person name="Cai Z.L."/>
            <person name="Qin H."/>
            <person name="Bao Y."/>
            <person name="Leung R.K.K."/>
            <person name="Ng P.K.S."/>
            <person name="Zou J."/>
            <person name="Zhong X.J."/>
            <person name="Ran P.X."/>
            <person name="Zhong N.S."/>
            <person name="Liu Z.G."/>
            <person name="Tsui S.K.W."/>
        </authorList>
    </citation>
    <scope>NUCLEOTIDE SEQUENCE</scope>
    <source>
        <strain evidence="11">Derf</strain>
        <tissue evidence="11">Whole organism</tissue>
    </source>
</reference>
<feature type="compositionally biased region" description="Low complexity" evidence="9">
    <location>
        <begin position="178"/>
        <end position="190"/>
    </location>
</feature>
<keyword evidence="12" id="KW-1185">Reference proteome</keyword>
<feature type="coiled-coil region" evidence="8">
    <location>
        <begin position="533"/>
        <end position="589"/>
    </location>
</feature>
<evidence type="ECO:0000259" key="10">
    <source>
        <dbReference type="PROSITE" id="PS51719"/>
    </source>
</evidence>
<keyword evidence="4 8" id="KW-0175">Coiled coil</keyword>
<dbReference type="CDD" id="cd01850">
    <property type="entry name" value="CDC_Septin"/>
    <property type="match status" value="1"/>
</dbReference>
<dbReference type="Pfam" id="PF00735">
    <property type="entry name" value="Septin"/>
    <property type="match status" value="1"/>
</dbReference>
<dbReference type="PROSITE" id="PS51719">
    <property type="entry name" value="G_SEPTIN"/>
    <property type="match status" value="1"/>
</dbReference>
<comment type="similarity">
    <text evidence="7">Belongs to the TRAFAC class TrmE-Era-EngA-EngB-Septin-like GTPase superfamily. Septin GTPase family.</text>
</comment>
<keyword evidence="2" id="KW-0963">Cytoplasm</keyword>
<evidence type="ECO:0000256" key="9">
    <source>
        <dbReference type="SAM" id="MobiDB-lite"/>
    </source>
</evidence>
<gene>
    <name evidence="11" type="primary">SEPT6</name>
    <name evidence="11" type="ORF">DERF_012351</name>
</gene>
<dbReference type="Proteomes" id="UP000790347">
    <property type="component" value="Unassembled WGS sequence"/>
</dbReference>